<keyword evidence="3 14" id="KW-1003">Cell membrane</keyword>
<keyword evidence="19" id="KW-1185">Reference proteome</keyword>
<evidence type="ECO:0000256" key="12">
    <source>
        <dbReference type="ARBA" id="ARBA00023136"/>
    </source>
</evidence>
<dbReference type="InterPro" id="IPR050515">
    <property type="entry name" value="Beta-lactam/transpept"/>
</dbReference>
<evidence type="ECO:0000256" key="2">
    <source>
        <dbReference type="ARBA" id="ARBA00004236"/>
    </source>
</evidence>
<keyword evidence="9 14" id="KW-0133">Cell shape</keyword>
<protein>
    <recommendedName>
        <fullName evidence="14">Peptidoglycan D,D-transpeptidase MrdA</fullName>
        <ecNumber evidence="14">3.4.16.4</ecNumber>
    </recommendedName>
    <alternativeName>
        <fullName evidence="14">Penicillin-binding protein 2</fullName>
        <shortName evidence="14">PBP-2</shortName>
    </alternativeName>
</protein>
<dbReference type="PANTHER" id="PTHR30627">
    <property type="entry name" value="PEPTIDOGLYCAN D,D-TRANSPEPTIDASE"/>
    <property type="match status" value="1"/>
</dbReference>
<dbReference type="GO" id="GO:0009002">
    <property type="term" value="F:serine-type D-Ala-D-Ala carboxypeptidase activity"/>
    <property type="evidence" value="ECO:0007669"/>
    <property type="project" value="UniProtKB-UniRule"/>
</dbReference>
<evidence type="ECO:0000259" key="16">
    <source>
        <dbReference type="Pfam" id="PF00905"/>
    </source>
</evidence>
<dbReference type="GO" id="GO:0008658">
    <property type="term" value="F:penicillin binding"/>
    <property type="evidence" value="ECO:0007669"/>
    <property type="project" value="InterPro"/>
</dbReference>
<keyword evidence="10 14" id="KW-0573">Peptidoglycan synthesis</keyword>
<comment type="caution">
    <text evidence="18">The sequence shown here is derived from an EMBL/GenBank/DDBJ whole genome shotgun (WGS) entry which is preliminary data.</text>
</comment>
<dbReference type="Gene3D" id="3.40.710.10">
    <property type="entry name" value="DD-peptidase/beta-lactamase superfamily"/>
    <property type="match status" value="1"/>
</dbReference>
<evidence type="ECO:0000259" key="17">
    <source>
        <dbReference type="Pfam" id="PF03717"/>
    </source>
</evidence>
<dbReference type="PANTHER" id="PTHR30627:SF2">
    <property type="entry name" value="PEPTIDOGLYCAN D,D-TRANSPEPTIDASE MRDA"/>
    <property type="match status" value="1"/>
</dbReference>
<keyword evidence="4 14" id="KW-0997">Cell inner membrane</keyword>
<dbReference type="Proteomes" id="UP000301751">
    <property type="component" value="Unassembled WGS sequence"/>
</dbReference>
<dbReference type="Gene3D" id="3.30.1390.30">
    <property type="entry name" value="Penicillin-binding protein 2a, domain 3"/>
    <property type="match status" value="1"/>
</dbReference>
<comment type="subcellular location">
    <subcellularLocation>
        <location evidence="14">Cell inner membrane</location>
        <topology evidence="14">Single-pass membrane protein</topology>
    </subcellularLocation>
    <subcellularLocation>
        <location evidence="2">Cell membrane</location>
    </subcellularLocation>
    <subcellularLocation>
        <location evidence="1">Membrane</location>
        <topology evidence="1">Single-pass membrane protein</topology>
    </subcellularLocation>
</comment>
<dbReference type="EC" id="3.4.16.4" evidence="14"/>
<feature type="domain" description="Penicillin-binding protein dimerisation" evidence="17">
    <location>
        <begin position="61"/>
        <end position="239"/>
    </location>
</feature>
<dbReference type="UniPathway" id="UPA00219"/>
<dbReference type="Pfam" id="PF00905">
    <property type="entry name" value="Transpeptidase"/>
    <property type="match status" value="1"/>
</dbReference>
<evidence type="ECO:0000256" key="7">
    <source>
        <dbReference type="ARBA" id="ARBA00022692"/>
    </source>
</evidence>
<feature type="region of interest" description="Disordered" evidence="15">
    <location>
        <begin position="623"/>
        <end position="644"/>
    </location>
</feature>
<keyword evidence="8 14" id="KW-0378">Hydrolase</keyword>
<dbReference type="OrthoDB" id="9789078at2"/>
<keyword evidence="5 14" id="KW-0121">Carboxypeptidase</keyword>
<dbReference type="HAMAP" id="MF_02081">
    <property type="entry name" value="MrdA_transpept"/>
    <property type="match status" value="1"/>
</dbReference>
<evidence type="ECO:0000256" key="4">
    <source>
        <dbReference type="ARBA" id="ARBA00022519"/>
    </source>
</evidence>
<dbReference type="GO" id="GO:0009252">
    <property type="term" value="P:peptidoglycan biosynthetic process"/>
    <property type="evidence" value="ECO:0007669"/>
    <property type="project" value="UniProtKB-UniRule"/>
</dbReference>
<evidence type="ECO:0000256" key="3">
    <source>
        <dbReference type="ARBA" id="ARBA00022475"/>
    </source>
</evidence>
<dbReference type="InterPro" id="IPR036138">
    <property type="entry name" value="PBP_dimer_sf"/>
</dbReference>
<evidence type="ECO:0000313" key="19">
    <source>
        <dbReference type="Proteomes" id="UP000301751"/>
    </source>
</evidence>
<gene>
    <name evidence="14 18" type="primary">mrdA</name>
    <name evidence="18" type="ORF">AQPW35_52790</name>
</gene>
<comment type="function">
    <text evidence="14">Catalyzes cross-linking of the peptidoglycan cell wall.</text>
</comment>
<dbReference type="Pfam" id="PF03717">
    <property type="entry name" value="PBP_dimer"/>
    <property type="match status" value="1"/>
</dbReference>
<proteinExistence type="inferred from homology"/>
<keyword evidence="13 14" id="KW-0961">Cell wall biogenesis/degradation</keyword>
<keyword evidence="7 14" id="KW-0812">Transmembrane</keyword>
<dbReference type="RefSeq" id="WP_137735900.1">
    <property type="nucleotide sequence ID" value="NZ_BJCL01000028.1"/>
</dbReference>
<evidence type="ECO:0000256" key="6">
    <source>
        <dbReference type="ARBA" id="ARBA00022670"/>
    </source>
</evidence>
<evidence type="ECO:0000256" key="8">
    <source>
        <dbReference type="ARBA" id="ARBA00022801"/>
    </source>
</evidence>
<dbReference type="Gene3D" id="3.90.1310.10">
    <property type="entry name" value="Penicillin-binding protein 2a (Domain 2)"/>
    <property type="match status" value="1"/>
</dbReference>
<feature type="active site" description="Acyl-ester intermediate" evidence="14">
    <location>
        <position position="330"/>
    </location>
</feature>
<evidence type="ECO:0000256" key="13">
    <source>
        <dbReference type="ARBA" id="ARBA00023316"/>
    </source>
</evidence>
<reference evidence="19" key="1">
    <citation type="submission" date="2019-03" db="EMBL/GenBank/DDBJ databases">
        <title>Aquabacterium pictum sp.nov., the first bacteriochlorophyll a-containing freshwater bacterium in the genus Aquabacterium of the class Betaproteobacteria.</title>
        <authorList>
            <person name="Hirose S."/>
            <person name="Tank M."/>
            <person name="Hara E."/>
            <person name="Tamaki H."/>
            <person name="Takaichi S."/>
            <person name="Haruta S."/>
            <person name="Hanada S."/>
        </authorList>
    </citation>
    <scope>NUCLEOTIDE SEQUENCE [LARGE SCALE GENOMIC DNA]</scope>
    <source>
        <strain evidence="19">W35</strain>
    </source>
</reference>
<name>A0A480B538_9BURK</name>
<dbReference type="EMBL" id="BJCL01000028">
    <property type="protein sequence ID" value="GCL66198.1"/>
    <property type="molecule type" value="Genomic_DNA"/>
</dbReference>
<dbReference type="InterPro" id="IPR012338">
    <property type="entry name" value="Beta-lactam/transpept-like"/>
</dbReference>
<sequence>MAELKNLERDLDRFNTRLLVAALFVLLCFGLLGWRMVVLQVVRHDELALQAEANRIAVLPVVPNRGLIVDRNGVVLATNYSAYTLEITPSRVQGEMDAVIDSLAEVVPIEQRDRRRFKRLQDESKRFESLPIRTKLTDEEVARFTAQRFRFPGVDVRARLFRSYPAGEVGSHLIGYIGRINAAEKKAMEDWDDEVLANYRGTEVIGKLGLEQRYEQELHGTTGFEEVETSAGGRAVRRLKTHPATPGNTLVLSIDIKLQALVEQLFGDRRGALVAIDPRNGEVLAFVSKPSFDPNLFVDGIDVENWRALNESIDKPLLNRALRGTYPPGSTFKPFMAMAALNSGKRGPGTIVHDGGSFHFGGHEFRSHGDHGLGPVDMRRSIVLSSNVYYYSLANEMGVDLMHEQLLPFGFGRKTDIDLDGEVTGLLPSTAWKKRAYRKPEQQKWYAGETISLGIGQGYNNFTMLQLASATATLVAGGQRFEPRLVREIRNVVTQQATPVAGQALPPLALKPEHVALIMNAMHGVTQEGTSTRIFAGAPYKTGGKTGTAQAVGVKANEKYNASRLSEFQRDHSLYNAFAPLESPTVALAVIVENAGFGATAAAPIARRVFDYLLLGQWPSEEDMQATREGRSVAPTGTPRRAEDVPMSELGLPLLAGALPPGVQTTALAAPPAAAAAPARATP</sequence>
<dbReference type="GO" id="GO:0006508">
    <property type="term" value="P:proteolysis"/>
    <property type="evidence" value="ECO:0007669"/>
    <property type="project" value="UniProtKB-KW"/>
</dbReference>
<evidence type="ECO:0000256" key="14">
    <source>
        <dbReference type="HAMAP-Rule" id="MF_02081"/>
    </source>
</evidence>
<evidence type="ECO:0000256" key="5">
    <source>
        <dbReference type="ARBA" id="ARBA00022645"/>
    </source>
</evidence>
<dbReference type="SUPFAM" id="SSF56519">
    <property type="entry name" value="Penicillin binding protein dimerisation domain"/>
    <property type="match status" value="1"/>
</dbReference>
<evidence type="ECO:0000313" key="18">
    <source>
        <dbReference type="EMBL" id="GCL66198.1"/>
    </source>
</evidence>
<comment type="caution">
    <text evidence="14">Lacks conserved residue(s) required for the propagation of feature annotation.</text>
</comment>
<feature type="domain" description="Penicillin-binding protein transpeptidase" evidence="16">
    <location>
        <begin position="271"/>
        <end position="610"/>
    </location>
</feature>
<evidence type="ECO:0000256" key="11">
    <source>
        <dbReference type="ARBA" id="ARBA00022989"/>
    </source>
</evidence>
<evidence type="ECO:0000256" key="1">
    <source>
        <dbReference type="ARBA" id="ARBA00004167"/>
    </source>
</evidence>
<evidence type="ECO:0000256" key="10">
    <source>
        <dbReference type="ARBA" id="ARBA00022984"/>
    </source>
</evidence>
<keyword evidence="11 14" id="KW-1133">Transmembrane helix</keyword>
<keyword evidence="12 14" id="KW-0472">Membrane</keyword>
<accession>A0A480B538</accession>
<dbReference type="GO" id="GO:0008360">
    <property type="term" value="P:regulation of cell shape"/>
    <property type="evidence" value="ECO:0007669"/>
    <property type="project" value="UniProtKB-KW"/>
</dbReference>
<comment type="pathway">
    <text evidence="14">Cell wall biogenesis; peptidoglycan biosynthesis.</text>
</comment>
<organism evidence="18 19">
    <name type="scientific">Pseudaquabacterium pictum</name>
    <dbReference type="NCBI Taxonomy" id="2315236"/>
    <lineage>
        <taxon>Bacteria</taxon>
        <taxon>Pseudomonadati</taxon>
        <taxon>Pseudomonadota</taxon>
        <taxon>Betaproteobacteria</taxon>
        <taxon>Burkholderiales</taxon>
        <taxon>Sphaerotilaceae</taxon>
        <taxon>Pseudaquabacterium</taxon>
    </lineage>
</organism>
<evidence type="ECO:0000256" key="15">
    <source>
        <dbReference type="SAM" id="MobiDB-lite"/>
    </source>
</evidence>
<dbReference type="SUPFAM" id="SSF56601">
    <property type="entry name" value="beta-lactamase/transpeptidase-like"/>
    <property type="match status" value="1"/>
</dbReference>
<dbReference type="InterPro" id="IPR001460">
    <property type="entry name" value="PCN-bd_Tpept"/>
</dbReference>
<keyword evidence="6 14" id="KW-0645">Protease</keyword>
<comment type="catalytic activity">
    <reaction evidence="14">
        <text>Preferential cleavage: (Ac)2-L-Lys-D-Ala-|-D-Ala. Also transpeptidation of peptidyl-alanyl moieties that are N-acyl substituents of D-alanine.</text>
        <dbReference type="EC" id="3.4.16.4"/>
    </reaction>
</comment>
<feature type="transmembrane region" description="Helical" evidence="14">
    <location>
        <begin position="18"/>
        <end position="37"/>
    </location>
</feature>
<dbReference type="AlphaFoldDB" id="A0A480B538"/>
<dbReference type="NCBIfam" id="TIGR03423">
    <property type="entry name" value="pbp2_mrdA"/>
    <property type="match status" value="1"/>
</dbReference>
<evidence type="ECO:0000256" key="9">
    <source>
        <dbReference type="ARBA" id="ARBA00022960"/>
    </source>
</evidence>
<comment type="similarity">
    <text evidence="14">Belongs to the transpeptidase family. MrdA subfamily.</text>
</comment>
<dbReference type="InterPro" id="IPR017790">
    <property type="entry name" value="Penicillin-binding_protein_2"/>
</dbReference>
<dbReference type="GO" id="GO:0005886">
    <property type="term" value="C:plasma membrane"/>
    <property type="evidence" value="ECO:0007669"/>
    <property type="project" value="UniProtKB-SubCell"/>
</dbReference>
<dbReference type="GO" id="GO:0071972">
    <property type="term" value="F:peptidoglycan L,D-transpeptidase activity"/>
    <property type="evidence" value="ECO:0007669"/>
    <property type="project" value="TreeGrafter"/>
</dbReference>
<dbReference type="InterPro" id="IPR005311">
    <property type="entry name" value="PBP_dimer"/>
</dbReference>
<dbReference type="GO" id="GO:0071555">
    <property type="term" value="P:cell wall organization"/>
    <property type="evidence" value="ECO:0007669"/>
    <property type="project" value="UniProtKB-KW"/>
</dbReference>